<organism evidence="2 3">
    <name type="scientific">Robertmurraya siralis</name>
    <dbReference type="NCBI Taxonomy" id="77777"/>
    <lineage>
        <taxon>Bacteria</taxon>
        <taxon>Bacillati</taxon>
        <taxon>Bacillota</taxon>
        <taxon>Bacilli</taxon>
        <taxon>Bacillales</taxon>
        <taxon>Bacillaceae</taxon>
        <taxon>Robertmurraya</taxon>
    </lineage>
</organism>
<reference evidence="2" key="1">
    <citation type="submission" date="2021-03" db="EMBL/GenBank/DDBJ databases">
        <title>Antimicrobial resistance genes in bacteria isolated from Japanese honey, and their potential for conferring macrolide and lincosamide resistance in the American foulbrood pathogen Paenibacillus larvae.</title>
        <authorList>
            <person name="Okamoto M."/>
            <person name="Kumagai M."/>
            <person name="Kanamori H."/>
            <person name="Takamatsu D."/>
        </authorList>
    </citation>
    <scope>NUCLEOTIDE SEQUENCE</scope>
    <source>
        <strain evidence="2">J27TS8</strain>
    </source>
</reference>
<evidence type="ECO:0000256" key="1">
    <source>
        <dbReference type="SAM" id="SignalP"/>
    </source>
</evidence>
<proteinExistence type="predicted"/>
<feature type="signal peptide" evidence="1">
    <location>
        <begin position="1"/>
        <end position="26"/>
    </location>
</feature>
<dbReference type="RefSeq" id="WP_212933318.1">
    <property type="nucleotide sequence ID" value="NZ_BORC01000001.1"/>
</dbReference>
<evidence type="ECO:0000313" key="3">
    <source>
        <dbReference type="Proteomes" id="UP000682111"/>
    </source>
</evidence>
<name>A0A919WG48_9BACI</name>
<keyword evidence="1" id="KW-0732">Signal</keyword>
<keyword evidence="3" id="KW-1185">Reference proteome</keyword>
<gene>
    <name evidence="2" type="ORF">J27TS8_10890</name>
</gene>
<dbReference type="EMBL" id="BORC01000001">
    <property type="protein sequence ID" value="GIN61096.1"/>
    <property type="molecule type" value="Genomic_DNA"/>
</dbReference>
<evidence type="ECO:0000313" key="2">
    <source>
        <dbReference type="EMBL" id="GIN61096.1"/>
    </source>
</evidence>
<sequence length="151" mass="16725">MKTKILSISLISILLLVMFIPVMAFAATSSNYNIIYRVDGKENGNFHSLNKGTATIKGHSFYNGSKESWASGKLPPGESVKYCLYKSKLGFDTSYGCVDQYVDKDANKNRVANISKSFPTKLDEKSGKYYLVVTKDNNGWKMIGEGKISTP</sequence>
<dbReference type="AlphaFoldDB" id="A0A919WG48"/>
<accession>A0A919WG48</accession>
<protein>
    <submittedName>
        <fullName evidence="2">Uncharacterized protein</fullName>
    </submittedName>
</protein>
<feature type="chain" id="PRO_5036758877" evidence="1">
    <location>
        <begin position="27"/>
        <end position="151"/>
    </location>
</feature>
<dbReference type="Proteomes" id="UP000682111">
    <property type="component" value="Unassembled WGS sequence"/>
</dbReference>
<comment type="caution">
    <text evidence="2">The sequence shown here is derived from an EMBL/GenBank/DDBJ whole genome shotgun (WGS) entry which is preliminary data.</text>
</comment>